<dbReference type="EMBL" id="BGZK01000805">
    <property type="protein sequence ID" value="GBP61126.1"/>
    <property type="molecule type" value="Genomic_DNA"/>
</dbReference>
<organism evidence="1 2">
    <name type="scientific">Eumeta variegata</name>
    <name type="common">Bagworm moth</name>
    <name type="synonym">Eumeta japonica</name>
    <dbReference type="NCBI Taxonomy" id="151549"/>
    <lineage>
        <taxon>Eukaryota</taxon>
        <taxon>Metazoa</taxon>
        <taxon>Ecdysozoa</taxon>
        <taxon>Arthropoda</taxon>
        <taxon>Hexapoda</taxon>
        <taxon>Insecta</taxon>
        <taxon>Pterygota</taxon>
        <taxon>Neoptera</taxon>
        <taxon>Endopterygota</taxon>
        <taxon>Lepidoptera</taxon>
        <taxon>Glossata</taxon>
        <taxon>Ditrysia</taxon>
        <taxon>Tineoidea</taxon>
        <taxon>Psychidae</taxon>
        <taxon>Oiketicinae</taxon>
        <taxon>Eumeta</taxon>
    </lineage>
</organism>
<name>A0A4C1XBB5_EUMVA</name>
<reference evidence="1 2" key="1">
    <citation type="journal article" date="2019" name="Commun. Biol.">
        <title>The bagworm genome reveals a unique fibroin gene that provides high tensile strength.</title>
        <authorList>
            <person name="Kono N."/>
            <person name="Nakamura H."/>
            <person name="Ohtoshi R."/>
            <person name="Tomita M."/>
            <person name="Numata K."/>
            <person name="Arakawa K."/>
        </authorList>
    </citation>
    <scope>NUCLEOTIDE SEQUENCE [LARGE SCALE GENOMIC DNA]</scope>
</reference>
<dbReference type="Proteomes" id="UP000299102">
    <property type="component" value="Unassembled WGS sequence"/>
</dbReference>
<sequence length="222" mass="24613">MKELTTCEVYGEGNKFDRSARCGSNAIIGKCIRPIRAGVPQGSTWSTAEPPRLCCTPLGEVRSCYTVSGPAQRHKKTPRQSFRLRATVRPLSLPYMRWGVTKPKVVDAAGAQSGQISNFKVTEALAADFLLDVKRSTCTGYKGVPQIVARYDTAAEDDICVSVKKIKRRGPIRGLEPRQSLQYGRELMFRAHVALMRKECTPPQLKYIQSYVLADTPSIKCS</sequence>
<protein>
    <submittedName>
        <fullName evidence="1">Uncharacterized protein</fullName>
    </submittedName>
</protein>
<comment type="caution">
    <text evidence="1">The sequence shown here is derived from an EMBL/GenBank/DDBJ whole genome shotgun (WGS) entry which is preliminary data.</text>
</comment>
<proteinExistence type="predicted"/>
<keyword evidence="2" id="KW-1185">Reference proteome</keyword>
<evidence type="ECO:0000313" key="2">
    <source>
        <dbReference type="Proteomes" id="UP000299102"/>
    </source>
</evidence>
<evidence type="ECO:0000313" key="1">
    <source>
        <dbReference type="EMBL" id="GBP61126.1"/>
    </source>
</evidence>
<dbReference type="AlphaFoldDB" id="A0A4C1XBB5"/>
<accession>A0A4C1XBB5</accession>
<gene>
    <name evidence="1" type="ORF">EVAR_46777_1</name>
</gene>